<dbReference type="STRING" id="307972.A0A2G8K4N5"/>
<evidence type="ECO:0000259" key="1">
    <source>
        <dbReference type="PROSITE" id="PS50878"/>
    </source>
</evidence>
<dbReference type="PANTHER" id="PTHR37984">
    <property type="entry name" value="PROTEIN CBG26694"/>
    <property type="match status" value="1"/>
</dbReference>
<feature type="domain" description="Integrase catalytic" evidence="2">
    <location>
        <begin position="160"/>
        <end position="265"/>
    </location>
</feature>
<dbReference type="GO" id="GO:0015074">
    <property type="term" value="P:DNA integration"/>
    <property type="evidence" value="ECO:0007669"/>
    <property type="project" value="InterPro"/>
</dbReference>
<feature type="domain" description="Reverse transcriptase" evidence="1">
    <location>
        <begin position="413"/>
        <end position="590"/>
    </location>
</feature>
<reference evidence="3 4" key="1">
    <citation type="journal article" date="2017" name="PLoS Biol.">
        <title>The sea cucumber genome provides insights into morphological evolution and visceral regeneration.</title>
        <authorList>
            <person name="Zhang X."/>
            <person name="Sun L."/>
            <person name="Yuan J."/>
            <person name="Sun Y."/>
            <person name="Gao Y."/>
            <person name="Zhang L."/>
            <person name="Li S."/>
            <person name="Dai H."/>
            <person name="Hamel J.F."/>
            <person name="Liu C."/>
            <person name="Yu Y."/>
            <person name="Liu S."/>
            <person name="Lin W."/>
            <person name="Guo K."/>
            <person name="Jin S."/>
            <person name="Xu P."/>
            <person name="Storey K.B."/>
            <person name="Huan P."/>
            <person name="Zhang T."/>
            <person name="Zhou Y."/>
            <person name="Zhang J."/>
            <person name="Lin C."/>
            <person name="Li X."/>
            <person name="Xing L."/>
            <person name="Huo D."/>
            <person name="Sun M."/>
            <person name="Wang L."/>
            <person name="Mercier A."/>
            <person name="Li F."/>
            <person name="Yang H."/>
            <person name="Xiang J."/>
        </authorList>
    </citation>
    <scope>NUCLEOTIDE SEQUENCE [LARGE SCALE GENOMIC DNA]</scope>
    <source>
        <strain evidence="3">Shaxun</strain>
        <tissue evidence="3">Muscle</tissue>
    </source>
</reference>
<dbReference type="Pfam" id="PF00078">
    <property type="entry name" value="RVT_1"/>
    <property type="match status" value="1"/>
</dbReference>
<dbReference type="FunFam" id="3.10.10.10:FF:000002">
    <property type="entry name" value="Retrovirus-related Pol polyprotein from transposon 17.6-like protein"/>
    <property type="match status" value="1"/>
</dbReference>
<evidence type="ECO:0000313" key="3">
    <source>
        <dbReference type="EMBL" id="PIK42952.1"/>
    </source>
</evidence>
<dbReference type="InterPro" id="IPR000477">
    <property type="entry name" value="RT_dom"/>
</dbReference>
<sequence length="660" mass="75454">MALKAPNVNDTNVPTGDECFQLAGTFFENLNDLSRENQFNKNPAKNADVVKPLVLDQQHLIERQKADDQIKKLLQSVHTEQEISKIPVGYYMSKSGVLMRKWRHPEVAANEEWLVFHQIVVPSEYRAQIIQVAHDHAMSGHLGVRKTRDRILRHFFWPKLYKDFFTRVGLPREVQHGSRFKFHEGLFSEVLQTLGIRQTASSAYHPESQGALERYHQTLKNMLKTFCHESQMDWDKGIDFVVFATRETPNESTGFSPFELIYGHEVRGPLKLMKEKWLTDSPAEVNVLDYVSDLNERLHKASKLAKDNLLKSQDRMKKRFDQKSKERSFQTGEKVLVLLPVHGEPLRARFSGPYRVAKKISDVNYIIDTPGRRKTSVLFHDVDVGDAKPIKQHPYRLNPSKLSVVRKEIEYMLENGIISPSHSPWSSPILLVPKEDGSQRLCIDYRKVNSVTVTDSHPIPRLDDCIDRIGNSKFVSKYDLLKGYWQVPLTKRAKEISTFVTPDGVWACNVMPFGMKNAPSTFTRLMNIVCKGLKGCGTYIDDVILYSDSWQSHIEQTKDFFERLKSANLTINLNKSDLGKASVTYLGHVVGGGKVLPKTAKVEAIYKFPVPSNKKELMRFLGMTGFYRKFCPNFADVASPLTSLLAKKNKFLWSECCQTA</sequence>
<dbReference type="InterPro" id="IPR012337">
    <property type="entry name" value="RNaseH-like_sf"/>
</dbReference>
<dbReference type="CDD" id="cd01647">
    <property type="entry name" value="RT_LTR"/>
    <property type="match status" value="1"/>
</dbReference>
<dbReference type="Gene3D" id="3.30.70.270">
    <property type="match status" value="2"/>
</dbReference>
<accession>A0A2G8K4N5</accession>
<dbReference type="InterPro" id="IPR043128">
    <property type="entry name" value="Rev_trsase/Diguanyl_cyclase"/>
</dbReference>
<dbReference type="Gene3D" id="3.10.10.10">
    <property type="entry name" value="HIV Type 1 Reverse Transcriptase, subunit A, domain 1"/>
    <property type="match status" value="1"/>
</dbReference>
<dbReference type="GO" id="GO:0003676">
    <property type="term" value="F:nucleic acid binding"/>
    <property type="evidence" value="ECO:0007669"/>
    <property type="project" value="InterPro"/>
</dbReference>
<dbReference type="AlphaFoldDB" id="A0A2G8K4N5"/>
<dbReference type="PANTHER" id="PTHR37984:SF5">
    <property type="entry name" value="PROTEIN NYNRIN-LIKE"/>
    <property type="match status" value="1"/>
</dbReference>
<dbReference type="InterPro" id="IPR043502">
    <property type="entry name" value="DNA/RNA_pol_sf"/>
</dbReference>
<dbReference type="EMBL" id="MRZV01000889">
    <property type="protein sequence ID" value="PIK42952.1"/>
    <property type="molecule type" value="Genomic_DNA"/>
</dbReference>
<proteinExistence type="predicted"/>
<dbReference type="SUPFAM" id="SSF53098">
    <property type="entry name" value="Ribonuclease H-like"/>
    <property type="match status" value="1"/>
</dbReference>
<dbReference type="Pfam" id="PF22938">
    <property type="entry name" value="Integrase_p58_C"/>
    <property type="match status" value="1"/>
</dbReference>
<dbReference type="PROSITE" id="PS50994">
    <property type="entry name" value="INTEGRASE"/>
    <property type="match status" value="1"/>
</dbReference>
<comment type="caution">
    <text evidence="3">The sequence shown here is derived from an EMBL/GenBank/DDBJ whole genome shotgun (WGS) entry which is preliminary data.</text>
</comment>
<protein>
    <recommendedName>
        <fullName evidence="5">Reverse transcriptase domain-containing protein</fullName>
    </recommendedName>
</protein>
<evidence type="ECO:0000313" key="4">
    <source>
        <dbReference type="Proteomes" id="UP000230750"/>
    </source>
</evidence>
<dbReference type="Proteomes" id="UP000230750">
    <property type="component" value="Unassembled WGS sequence"/>
</dbReference>
<gene>
    <name evidence="3" type="ORF">BSL78_20195</name>
</gene>
<dbReference type="FunFam" id="3.30.70.270:FF:000020">
    <property type="entry name" value="Transposon Tf2-6 polyprotein-like Protein"/>
    <property type="match status" value="1"/>
</dbReference>
<dbReference type="Pfam" id="PF17921">
    <property type="entry name" value="Integrase_H2C2"/>
    <property type="match status" value="1"/>
</dbReference>
<evidence type="ECO:0000259" key="2">
    <source>
        <dbReference type="PROSITE" id="PS50994"/>
    </source>
</evidence>
<organism evidence="3 4">
    <name type="scientific">Stichopus japonicus</name>
    <name type="common">Sea cucumber</name>
    <dbReference type="NCBI Taxonomy" id="307972"/>
    <lineage>
        <taxon>Eukaryota</taxon>
        <taxon>Metazoa</taxon>
        <taxon>Echinodermata</taxon>
        <taxon>Eleutherozoa</taxon>
        <taxon>Echinozoa</taxon>
        <taxon>Holothuroidea</taxon>
        <taxon>Aspidochirotacea</taxon>
        <taxon>Aspidochirotida</taxon>
        <taxon>Stichopodidae</taxon>
        <taxon>Apostichopus</taxon>
    </lineage>
</organism>
<dbReference type="Gene3D" id="3.30.420.10">
    <property type="entry name" value="Ribonuclease H-like superfamily/Ribonuclease H"/>
    <property type="match status" value="1"/>
</dbReference>
<dbReference type="InterPro" id="IPR036397">
    <property type="entry name" value="RNaseH_sf"/>
</dbReference>
<dbReference type="InterPro" id="IPR041588">
    <property type="entry name" value="Integrase_H2C2"/>
</dbReference>
<dbReference type="OrthoDB" id="2448050at2759"/>
<keyword evidence="4" id="KW-1185">Reference proteome</keyword>
<dbReference type="InterPro" id="IPR001584">
    <property type="entry name" value="Integrase_cat-core"/>
</dbReference>
<dbReference type="InterPro" id="IPR054465">
    <property type="entry name" value="Integrase_p58-like_C"/>
</dbReference>
<dbReference type="SUPFAM" id="SSF56672">
    <property type="entry name" value="DNA/RNA polymerases"/>
    <property type="match status" value="1"/>
</dbReference>
<dbReference type="FunFam" id="1.10.340.70:FF:000001">
    <property type="entry name" value="Retrovirus-related Pol polyprotein from transposon gypsy-like Protein"/>
    <property type="match status" value="1"/>
</dbReference>
<dbReference type="PROSITE" id="PS50878">
    <property type="entry name" value="RT_POL"/>
    <property type="match status" value="1"/>
</dbReference>
<evidence type="ECO:0008006" key="5">
    <source>
        <dbReference type="Google" id="ProtNLM"/>
    </source>
</evidence>
<dbReference type="InterPro" id="IPR050951">
    <property type="entry name" value="Retrovirus_Pol_polyprotein"/>
</dbReference>
<name>A0A2G8K4N5_STIJA</name>